<dbReference type="AlphaFoldDB" id="A0A3B0MJK5"/>
<organism evidence="1">
    <name type="scientific">Theileria annulata</name>
    <dbReference type="NCBI Taxonomy" id="5874"/>
    <lineage>
        <taxon>Eukaryota</taxon>
        <taxon>Sar</taxon>
        <taxon>Alveolata</taxon>
        <taxon>Apicomplexa</taxon>
        <taxon>Aconoidasida</taxon>
        <taxon>Piroplasmida</taxon>
        <taxon>Theileriidae</taxon>
        <taxon>Theileria</taxon>
    </lineage>
</organism>
<accession>A0A3B0MJK5</accession>
<sequence>MEVINKDLTLELLSIFGLLGSAWVISTTLGKNLFNYEYKFLDITIFKRIFKPRNKIKNIYQLIPILQKNTKKLFLLFSDLSTSLRSMNGIIINREIIENILSQEYYERKFIEIQTEVFNEFNVDFHDVYNSIKLFQNVLQY</sequence>
<evidence type="ECO:0000313" key="1">
    <source>
        <dbReference type="EMBL" id="SVP89854.1"/>
    </source>
</evidence>
<dbReference type="EMBL" id="UIVS01000001">
    <property type="protein sequence ID" value="SVP89854.1"/>
    <property type="molecule type" value="Genomic_DNA"/>
</dbReference>
<name>A0A3B0MJK5_THEAN</name>
<protein>
    <submittedName>
        <fullName evidence="1">Uncharacterized protein</fullName>
    </submittedName>
</protein>
<gene>
    <name evidence="1" type="ORF">TAV_000055500</name>
</gene>
<reference evidence="1" key="1">
    <citation type="submission" date="2018-07" db="EMBL/GenBank/DDBJ databases">
        <authorList>
            <person name="Quirk P.G."/>
            <person name="Krulwich T.A."/>
        </authorList>
    </citation>
    <scope>NUCLEOTIDE SEQUENCE</scope>
    <source>
        <strain evidence="1">Anand</strain>
    </source>
</reference>
<proteinExistence type="predicted"/>